<name>A0ABU4U3G1_9PSEU</name>
<organism evidence="1 2">
    <name type="scientific">Lentzea kristufekii</name>
    <dbReference type="NCBI Taxonomy" id="3095430"/>
    <lineage>
        <taxon>Bacteria</taxon>
        <taxon>Bacillati</taxon>
        <taxon>Actinomycetota</taxon>
        <taxon>Actinomycetes</taxon>
        <taxon>Pseudonocardiales</taxon>
        <taxon>Pseudonocardiaceae</taxon>
        <taxon>Lentzea</taxon>
    </lineage>
</organism>
<reference evidence="1 2" key="1">
    <citation type="submission" date="2023-11" db="EMBL/GenBank/DDBJ databases">
        <title>Lentzea sokolovensis, sp. nov., Lentzea kristufkii, sp. nov., and Lentzea miocenensis, sp. nov., rare actinobacteria from Sokolov Coal Basin, Miocene lacustrine sediment, Czech Republic.</title>
        <authorList>
            <person name="Lara A."/>
            <person name="Kotroba L."/>
            <person name="Nouioui I."/>
            <person name="Neumann-Schaal M."/>
            <person name="Mast Y."/>
            <person name="Chronakova A."/>
        </authorList>
    </citation>
    <scope>NUCLEOTIDE SEQUENCE [LARGE SCALE GENOMIC DNA]</scope>
    <source>
        <strain evidence="1 2">BCCO 10_0798</strain>
    </source>
</reference>
<evidence type="ECO:0000313" key="1">
    <source>
        <dbReference type="EMBL" id="MDX8055116.1"/>
    </source>
</evidence>
<dbReference type="Proteomes" id="UP001271792">
    <property type="component" value="Unassembled WGS sequence"/>
</dbReference>
<gene>
    <name evidence="1" type="ORF">SK571_37580</name>
</gene>
<comment type="caution">
    <text evidence="1">The sequence shown here is derived from an EMBL/GenBank/DDBJ whole genome shotgun (WGS) entry which is preliminary data.</text>
</comment>
<accession>A0ABU4U3G1</accession>
<proteinExistence type="predicted"/>
<reference evidence="1 2" key="2">
    <citation type="submission" date="2023-11" db="EMBL/GenBank/DDBJ databases">
        <authorList>
            <person name="Lara A.C."/>
            <person name="Chronakova A."/>
        </authorList>
    </citation>
    <scope>NUCLEOTIDE SEQUENCE [LARGE SCALE GENOMIC DNA]</scope>
    <source>
        <strain evidence="1 2">BCCO 10_0798</strain>
    </source>
</reference>
<evidence type="ECO:0000313" key="2">
    <source>
        <dbReference type="Proteomes" id="UP001271792"/>
    </source>
</evidence>
<protein>
    <submittedName>
        <fullName evidence="1">Uncharacterized protein</fullName>
    </submittedName>
</protein>
<sequence>MTLSISEAVRHDEKSLLGARSVTIFREGVTRFARFVRASVETVFQN</sequence>
<dbReference type="EMBL" id="JAXAVV010000026">
    <property type="protein sequence ID" value="MDX8055116.1"/>
    <property type="molecule type" value="Genomic_DNA"/>
</dbReference>
<keyword evidence="2" id="KW-1185">Reference proteome</keyword>
<dbReference type="RefSeq" id="WP_319988874.1">
    <property type="nucleotide sequence ID" value="NZ_JAXAVV010000026.1"/>
</dbReference>